<dbReference type="PROSITE" id="PS00466">
    <property type="entry name" value="ZF_TFIIS_1"/>
    <property type="match status" value="1"/>
</dbReference>
<dbReference type="Pfam" id="PF08711">
    <property type="entry name" value="Med26"/>
    <property type="match status" value="1"/>
</dbReference>
<dbReference type="InterPro" id="IPR010400">
    <property type="entry name" value="PITH_dom"/>
</dbReference>
<protein>
    <recommendedName>
        <fullName evidence="17">Transcription elongation factor S-II</fullName>
    </recommendedName>
</protein>
<keyword evidence="4 8" id="KW-0863">Zinc-finger</keyword>
<gene>
    <name evidence="15" type="ORF">HPB52_005637</name>
</gene>
<dbReference type="CDD" id="cd00183">
    <property type="entry name" value="TFIIS_I"/>
    <property type="match status" value="1"/>
</dbReference>
<evidence type="ECO:0000259" key="12">
    <source>
        <dbReference type="PROSITE" id="PS51319"/>
    </source>
</evidence>
<evidence type="ECO:0000256" key="3">
    <source>
        <dbReference type="ARBA" id="ARBA00022723"/>
    </source>
</evidence>
<dbReference type="Proteomes" id="UP000821837">
    <property type="component" value="Chromosome 10"/>
</dbReference>
<dbReference type="PROSITE" id="PS51133">
    <property type="entry name" value="ZF_TFIIS_2"/>
    <property type="match status" value="1"/>
</dbReference>
<keyword evidence="6 9" id="KW-0539">Nucleus</keyword>
<dbReference type="InterPro" id="IPR001222">
    <property type="entry name" value="Znf_TFIIS"/>
</dbReference>
<dbReference type="PANTHER" id="PTHR11477">
    <property type="entry name" value="TRANSCRIPTION FACTOR S-II ZINC FINGER DOMAIN-CONTAINING PROTEIN"/>
    <property type="match status" value="1"/>
</dbReference>
<dbReference type="SUPFAM" id="SSF57783">
    <property type="entry name" value="Zinc beta-ribbon"/>
    <property type="match status" value="1"/>
</dbReference>
<dbReference type="PROSITE" id="PS51532">
    <property type="entry name" value="PITH"/>
    <property type="match status" value="1"/>
</dbReference>
<evidence type="ECO:0000256" key="2">
    <source>
        <dbReference type="ARBA" id="ARBA00009647"/>
    </source>
</evidence>
<evidence type="ECO:0000259" key="13">
    <source>
        <dbReference type="PROSITE" id="PS51321"/>
    </source>
</evidence>
<organism evidence="15 16">
    <name type="scientific">Rhipicephalus sanguineus</name>
    <name type="common">Brown dog tick</name>
    <name type="synonym">Ixodes sanguineus</name>
    <dbReference type="NCBI Taxonomy" id="34632"/>
    <lineage>
        <taxon>Eukaryota</taxon>
        <taxon>Metazoa</taxon>
        <taxon>Ecdysozoa</taxon>
        <taxon>Arthropoda</taxon>
        <taxon>Chelicerata</taxon>
        <taxon>Arachnida</taxon>
        <taxon>Acari</taxon>
        <taxon>Parasitiformes</taxon>
        <taxon>Ixodida</taxon>
        <taxon>Ixodoidea</taxon>
        <taxon>Ixodidae</taxon>
        <taxon>Rhipicephalinae</taxon>
        <taxon>Rhipicephalus</taxon>
        <taxon>Rhipicephalus</taxon>
    </lineage>
</organism>
<dbReference type="SMART" id="SM00509">
    <property type="entry name" value="TFS2N"/>
    <property type="match status" value="1"/>
</dbReference>
<dbReference type="InterPro" id="IPR006289">
    <property type="entry name" value="TFSII"/>
</dbReference>
<reference evidence="15" key="2">
    <citation type="submission" date="2021-09" db="EMBL/GenBank/DDBJ databases">
        <authorList>
            <person name="Jia N."/>
            <person name="Wang J."/>
            <person name="Shi W."/>
            <person name="Du L."/>
            <person name="Sun Y."/>
            <person name="Zhan W."/>
            <person name="Jiang J."/>
            <person name="Wang Q."/>
            <person name="Zhang B."/>
            <person name="Ji P."/>
            <person name="Sakyi L.B."/>
            <person name="Cui X."/>
            <person name="Yuan T."/>
            <person name="Jiang B."/>
            <person name="Yang W."/>
            <person name="Lam T.T.-Y."/>
            <person name="Chang Q."/>
            <person name="Ding S."/>
            <person name="Wang X."/>
            <person name="Zhu J."/>
            <person name="Ruan X."/>
            <person name="Zhao L."/>
            <person name="Wei J."/>
            <person name="Que T."/>
            <person name="Du C."/>
            <person name="Cheng J."/>
            <person name="Dai P."/>
            <person name="Han X."/>
            <person name="Huang E."/>
            <person name="Gao Y."/>
            <person name="Liu J."/>
            <person name="Shao H."/>
            <person name="Ye R."/>
            <person name="Li L."/>
            <person name="Wei W."/>
            <person name="Wang X."/>
            <person name="Wang C."/>
            <person name="Huo Q."/>
            <person name="Li W."/>
            <person name="Guo W."/>
            <person name="Chen H."/>
            <person name="Chen S."/>
            <person name="Zhou L."/>
            <person name="Zhou L."/>
            <person name="Ni X."/>
            <person name="Tian J."/>
            <person name="Zhou Y."/>
            <person name="Sheng Y."/>
            <person name="Liu T."/>
            <person name="Pan Y."/>
            <person name="Xia L."/>
            <person name="Li J."/>
            <person name="Zhao F."/>
            <person name="Cao W."/>
        </authorList>
    </citation>
    <scope>NUCLEOTIDE SEQUENCE</scope>
    <source>
        <strain evidence="15">Rsan-2018</strain>
        <tissue evidence="15">Larvae</tissue>
    </source>
</reference>
<evidence type="ECO:0000259" key="11">
    <source>
        <dbReference type="PROSITE" id="PS51133"/>
    </source>
</evidence>
<dbReference type="Gene3D" id="1.20.930.10">
    <property type="entry name" value="Conserved domain common to transcription factors TFIIS, elongin A, CRSP70"/>
    <property type="match status" value="1"/>
</dbReference>
<dbReference type="PROSITE" id="PS51319">
    <property type="entry name" value="TFIIS_N"/>
    <property type="match status" value="1"/>
</dbReference>
<evidence type="ECO:0000256" key="10">
    <source>
        <dbReference type="SAM" id="MobiDB-lite"/>
    </source>
</evidence>
<evidence type="ECO:0000313" key="15">
    <source>
        <dbReference type="EMBL" id="KAH7975831.1"/>
    </source>
</evidence>
<keyword evidence="3" id="KW-0479">Metal-binding</keyword>
<dbReference type="InterPro" id="IPR003618">
    <property type="entry name" value="TFIIS_cen_dom"/>
</dbReference>
<dbReference type="InterPro" id="IPR035441">
    <property type="entry name" value="TFIIS/LEDGF_dom_sf"/>
</dbReference>
<dbReference type="Gene3D" id="2.60.120.470">
    <property type="entry name" value="PITH domain"/>
    <property type="match status" value="1"/>
</dbReference>
<dbReference type="VEuPathDB" id="VectorBase:RSAN_047662"/>
<dbReference type="SUPFAM" id="SSF47676">
    <property type="entry name" value="Conserved domain common to transcription factors TFIIS, elongin A, CRSP70"/>
    <property type="match status" value="1"/>
</dbReference>
<comment type="subcellular location">
    <subcellularLocation>
        <location evidence="1 9">Nucleus</location>
    </subcellularLocation>
</comment>
<dbReference type="SMART" id="SM00510">
    <property type="entry name" value="TFS2M"/>
    <property type="match status" value="1"/>
</dbReference>
<dbReference type="GO" id="GO:0005737">
    <property type="term" value="C:cytoplasm"/>
    <property type="evidence" value="ECO:0007669"/>
    <property type="project" value="UniProtKB-ARBA"/>
</dbReference>
<feature type="domain" description="PITH" evidence="14">
    <location>
        <begin position="241"/>
        <end position="420"/>
    </location>
</feature>
<dbReference type="InterPro" id="IPR008979">
    <property type="entry name" value="Galactose-bd-like_sf"/>
</dbReference>
<dbReference type="EMBL" id="JABSTV010001246">
    <property type="protein sequence ID" value="KAH7975831.1"/>
    <property type="molecule type" value="Genomic_DNA"/>
</dbReference>
<feature type="domain" description="TFIIS-type" evidence="11">
    <location>
        <begin position="254"/>
        <end position="294"/>
    </location>
</feature>
<comment type="similarity">
    <text evidence="2">Belongs to the TFS-II family.</text>
</comment>
<evidence type="ECO:0000259" key="14">
    <source>
        <dbReference type="PROSITE" id="PS51532"/>
    </source>
</evidence>
<dbReference type="SUPFAM" id="SSF49785">
    <property type="entry name" value="Galactose-binding domain-like"/>
    <property type="match status" value="1"/>
</dbReference>
<proteinExistence type="inferred from homology"/>
<dbReference type="Pfam" id="PF06201">
    <property type="entry name" value="PITH"/>
    <property type="match status" value="1"/>
</dbReference>
<evidence type="ECO:0008006" key="17">
    <source>
        <dbReference type="Google" id="ProtNLM"/>
    </source>
</evidence>
<feature type="region of interest" description="Disordered" evidence="10">
    <location>
        <begin position="83"/>
        <end position="122"/>
    </location>
</feature>
<dbReference type="GO" id="GO:0003676">
    <property type="term" value="F:nucleic acid binding"/>
    <property type="evidence" value="ECO:0007669"/>
    <property type="project" value="InterPro"/>
</dbReference>
<evidence type="ECO:0000256" key="8">
    <source>
        <dbReference type="PROSITE-ProRule" id="PRU00472"/>
    </source>
</evidence>
<evidence type="ECO:0000256" key="7">
    <source>
        <dbReference type="ARBA" id="ARBA00025408"/>
    </source>
</evidence>
<keyword evidence="5" id="KW-0862">Zinc</keyword>
<dbReference type="GO" id="GO:0008270">
    <property type="term" value="F:zinc ion binding"/>
    <property type="evidence" value="ECO:0007669"/>
    <property type="project" value="UniProtKB-KW"/>
</dbReference>
<evidence type="ECO:0000256" key="1">
    <source>
        <dbReference type="ARBA" id="ARBA00004123"/>
    </source>
</evidence>
<dbReference type="InterPro" id="IPR003617">
    <property type="entry name" value="TFIIS/CRSP70_N_sub"/>
</dbReference>
<dbReference type="InterPro" id="IPR037047">
    <property type="entry name" value="PITH_dom_sf"/>
</dbReference>
<dbReference type="NCBIfam" id="TIGR01385">
    <property type="entry name" value="TFSII"/>
    <property type="match status" value="1"/>
</dbReference>
<dbReference type="FunFam" id="1.20.930.10:FF:000002">
    <property type="entry name" value="Transcription elongation factor A (SII), 1"/>
    <property type="match status" value="1"/>
</dbReference>
<sequence length="439" mass="49025">MGCEDEVMKIAKRLDKMASGSSDDQTQALDLLKNLQELPITLEILQRTRIGMTVNSLRKSSNDEEVITLAKVLIKSWKKLLSGTPSSKEAPAKEPEPKPSASTKQSAAATGRPNAKQTSFPADTTNAVRLKCRELLSSALKCEDMPEGCNTDSLAAKIEENILYVLSTDTIYNEFGDTNNKYKNRVRSRVSNLKDSKNPALRLNVLHGAIDPERIARMTAEEMASDDMKQLRQRLTKEAINDHQMATTGGTKTDLLKCGKCRKNNCTYNQVQTRSADEPMTTFCFCNECGHRWKYVDSDADEELLFNIPFTGNVKLKSILVVGGDAGMHPSKVRMFKNRPQMTFDDARATPEQEFELQPDASGNLEYPVRAVKFSSVHHLSLHFPSNFGSDTTRVYYIGLHGEFTEAQRQGVVLCSYESAANPADHKVQQQQRANMMIQ</sequence>
<comment type="caution">
    <text evidence="15">The sequence shown here is derived from an EMBL/GenBank/DDBJ whole genome shotgun (WGS) entry which is preliminary data.</text>
</comment>
<dbReference type="SMART" id="SM00440">
    <property type="entry name" value="ZnF_C2C2"/>
    <property type="match status" value="1"/>
</dbReference>
<dbReference type="GO" id="GO:0006368">
    <property type="term" value="P:transcription elongation by RNA polymerase II"/>
    <property type="evidence" value="ECO:0007669"/>
    <property type="project" value="InterPro"/>
</dbReference>
<dbReference type="PANTHER" id="PTHR11477:SF0">
    <property type="entry name" value="IP08861P-RELATED"/>
    <property type="match status" value="1"/>
</dbReference>
<evidence type="ECO:0000256" key="6">
    <source>
        <dbReference type="ARBA" id="ARBA00023242"/>
    </source>
</evidence>
<feature type="domain" description="TFIIS central" evidence="13">
    <location>
        <begin position="128"/>
        <end position="251"/>
    </location>
</feature>
<evidence type="ECO:0000256" key="5">
    <source>
        <dbReference type="ARBA" id="ARBA00022833"/>
    </source>
</evidence>
<dbReference type="InterPro" id="IPR017923">
    <property type="entry name" value="TFIIS_N"/>
</dbReference>
<feature type="domain" description="TFIIS N-terminal" evidence="12">
    <location>
        <begin position="5"/>
        <end position="84"/>
    </location>
</feature>
<dbReference type="CDD" id="cd13749">
    <property type="entry name" value="Zn-ribbon_TFIIS"/>
    <property type="match status" value="1"/>
</dbReference>
<name>A0A9D4QD82_RHISA</name>
<dbReference type="Pfam" id="PF07500">
    <property type="entry name" value="TFIIS_M"/>
    <property type="match status" value="1"/>
</dbReference>
<evidence type="ECO:0000256" key="9">
    <source>
        <dbReference type="PROSITE-ProRule" id="PRU00649"/>
    </source>
</evidence>
<dbReference type="Gene3D" id="1.10.472.30">
    <property type="entry name" value="Transcription elongation factor S-II, central domain"/>
    <property type="match status" value="1"/>
</dbReference>
<keyword evidence="16" id="KW-1185">Reference proteome</keyword>
<comment type="function">
    <text evidence="7">Necessary for efficient RNA polymerase II transcription elongation past template-encoded arresting sites. The arresting sites in DNA have the property of trapping a certain fraction of elongating RNA polymerases that pass through, resulting in locked ternary complexes. Cleavage of the nascent transcript by S-II allows the resumption of elongation from the new 3'-terminus.</text>
</comment>
<evidence type="ECO:0000256" key="4">
    <source>
        <dbReference type="ARBA" id="ARBA00022771"/>
    </source>
</evidence>
<evidence type="ECO:0000313" key="16">
    <source>
        <dbReference type="Proteomes" id="UP000821837"/>
    </source>
</evidence>
<dbReference type="InterPro" id="IPR036575">
    <property type="entry name" value="TFIIS_cen_dom_sf"/>
</dbReference>
<dbReference type="SUPFAM" id="SSF46942">
    <property type="entry name" value="Elongation factor TFIIS domain 2"/>
    <property type="match status" value="1"/>
</dbReference>
<dbReference type="PROSITE" id="PS51321">
    <property type="entry name" value="TFIIS_CENTRAL"/>
    <property type="match status" value="1"/>
</dbReference>
<reference evidence="15" key="1">
    <citation type="journal article" date="2020" name="Cell">
        <title>Large-Scale Comparative Analyses of Tick Genomes Elucidate Their Genetic Diversity and Vector Capacities.</title>
        <authorList>
            <consortium name="Tick Genome and Microbiome Consortium (TIGMIC)"/>
            <person name="Jia N."/>
            <person name="Wang J."/>
            <person name="Shi W."/>
            <person name="Du L."/>
            <person name="Sun Y."/>
            <person name="Zhan W."/>
            <person name="Jiang J.F."/>
            <person name="Wang Q."/>
            <person name="Zhang B."/>
            <person name="Ji P."/>
            <person name="Bell-Sakyi L."/>
            <person name="Cui X.M."/>
            <person name="Yuan T.T."/>
            <person name="Jiang B.G."/>
            <person name="Yang W.F."/>
            <person name="Lam T.T."/>
            <person name="Chang Q.C."/>
            <person name="Ding S.J."/>
            <person name="Wang X.J."/>
            <person name="Zhu J.G."/>
            <person name="Ruan X.D."/>
            <person name="Zhao L."/>
            <person name="Wei J.T."/>
            <person name="Ye R.Z."/>
            <person name="Que T.C."/>
            <person name="Du C.H."/>
            <person name="Zhou Y.H."/>
            <person name="Cheng J.X."/>
            <person name="Dai P.F."/>
            <person name="Guo W.B."/>
            <person name="Han X.H."/>
            <person name="Huang E.J."/>
            <person name="Li L.F."/>
            <person name="Wei W."/>
            <person name="Gao Y.C."/>
            <person name="Liu J.Z."/>
            <person name="Shao H.Z."/>
            <person name="Wang X."/>
            <person name="Wang C.C."/>
            <person name="Yang T.C."/>
            <person name="Huo Q.B."/>
            <person name="Li W."/>
            <person name="Chen H.Y."/>
            <person name="Chen S.E."/>
            <person name="Zhou L.G."/>
            <person name="Ni X.B."/>
            <person name="Tian J.H."/>
            <person name="Sheng Y."/>
            <person name="Liu T."/>
            <person name="Pan Y.S."/>
            <person name="Xia L.Y."/>
            <person name="Li J."/>
            <person name="Zhao F."/>
            <person name="Cao W.C."/>
        </authorList>
    </citation>
    <scope>NUCLEOTIDE SEQUENCE</scope>
    <source>
        <strain evidence="15">Rsan-2018</strain>
    </source>
</reference>
<dbReference type="GO" id="GO:0005634">
    <property type="term" value="C:nucleus"/>
    <property type="evidence" value="ECO:0007669"/>
    <property type="project" value="UniProtKB-SubCell"/>
</dbReference>
<dbReference type="AlphaFoldDB" id="A0A9D4QD82"/>
<accession>A0A9D4QD82</accession>